<dbReference type="Gene3D" id="3.40.190.100">
    <property type="entry name" value="Glycine betaine-binding periplasmic protein, domain 2"/>
    <property type="match status" value="1"/>
</dbReference>
<protein>
    <submittedName>
        <fullName evidence="3">ABC transporter substrate-binding protein</fullName>
    </submittedName>
</protein>
<keyword evidence="1" id="KW-0732">Signal</keyword>
<accession>A0ABU8W5B4</accession>
<dbReference type="Proteomes" id="UP001363010">
    <property type="component" value="Unassembled WGS sequence"/>
</dbReference>
<evidence type="ECO:0000256" key="1">
    <source>
        <dbReference type="SAM" id="SignalP"/>
    </source>
</evidence>
<reference evidence="3 4" key="1">
    <citation type="submission" date="2024-03" db="EMBL/GenBank/DDBJ databases">
        <title>Novel species of the genus Variovorax.</title>
        <authorList>
            <person name="Liu Q."/>
            <person name="Xin Y.-H."/>
        </authorList>
    </citation>
    <scope>NUCLEOTIDE SEQUENCE [LARGE SCALE GENOMIC DNA]</scope>
    <source>
        <strain evidence="3 4">KACC 18501</strain>
    </source>
</reference>
<comment type="caution">
    <text evidence="3">The sequence shown here is derived from an EMBL/GenBank/DDBJ whole genome shotgun (WGS) entry which is preliminary data.</text>
</comment>
<gene>
    <name evidence="3" type="ORF">WKW80_20740</name>
</gene>
<dbReference type="RefSeq" id="WP_340365459.1">
    <property type="nucleotide sequence ID" value="NZ_JBBKZV010000013.1"/>
</dbReference>
<dbReference type="InterPro" id="IPR007210">
    <property type="entry name" value="ABC_Gly_betaine_transp_sub-bd"/>
</dbReference>
<keyword evidence="4" id="KW-1185">Reference proteome</keyword>
<dbReference type="EMBL" id="JBBKZV010000013">
    <property type="protein sequence ID" value="MEJ8824436.1"/>
    <property type="molecule type" value="Genomic_DNA"/>
</dbReference>
<evidence type="ECO:0000259" key="2">
    <source>
        <dbReference type="Pfam" id="PF04069"/>
    </source>
</evidence>
<evidence type="ECO:0000313" key="4">
    <source>
        <dbReference type="Proteomes" id="UP001363010"/>
    </source>
</evidence>
<dbReference type="SUPFAM" id="SSF53850">
    <property type="entry name" value="Periplasmic binding protein-like II"/>
    <property type="match status" value="1"/>
</dbReference>
<feature type="signal peptide" evidence="1">
    <location>
        <begin position="1"/>
        <end position="25"/>
    </location>
</feature>
<organism evidence="3 4">
    <name type="scientific">Variovorax humicola</name>
    <dbReference type="NCBI Taxonomy" id="1769758"/>
    <lineage>
        <taxon>Bacteria</taxon>
        <taxon>Pseudomonadati</taxon>
        <taxon>Pseudomonadota</taxon>
        <taxon>Betaproteobacteria</taxon>
        <taxon>Burkholderiales</taxon>
        <taxon>Comamonadaceae</taxon>
        <taxon>Variovorax</taxon>
    </lineage>
</organism>
<sequence>MKSIPTLRRIAIAVAALALCAGAQAAPQCGSDKPLRFAGITWESGQFYTSLIRTILESGYGCKTEVVNGSTAATETALVSGDLQLWVEQWNRTDIIKKGVEGGKIKLVGDLLADGGATEGFFVPDYVVNGDAKRGIEASAPDLRTVADMPKYKELFADDEELGKGRFLNCPTGWDCEKINNQKFKAYKLDSSYTNFRAGTGSALDAAVSSAVERGKPVLFYYWSPASLMGKYKFVQIKEPDYNQKCWETIKDPRAKEVCPSATPNSRLTVGMSTALIQSDPEVVSLIEKVQVKPETINASIARMAGEKKVPADVVTKEFLKANPAVWSAWVTPAAAAKLTEALK</sequence>
<dbReference type="CDD" id="cd13641">
    <property type="entry name" value="PBP2_HisX_like"/>
    <property type="match status" value="1"/>
</dbReference>
<proteinExistence type="predicted"/>
<feature type="domain" description="ABC-type glycine betaine transport system substrate-binding" evidence="2">
    <location>
        <begin position="33"/>
        <end position="321"/>
    </location>
</feature>
<evidence type="ECO:0000313" key="3">
    <source>
        <dbReference type="EMBL" id="MEJ8824436.1"/>
    </source>
</evidence>
<dbReference type="Pfam" id="PF04069">
    <property type="entry name" value="OpuAC"/>
    <property type="match status" value="1"/>
</dbReference>
<feature type="chain" id="PRO_5045609626" evidence="1">
    <location>
        <begin position="26"/>
        <end position="344"/>
    </location>
</feature>
<name>A0ABU8W5B4_9BURK</name>